<organism evidence="1 2">
    <name type="scientific">Araneus ventricosus</name>
    <name type="common">Orbweaver spider</name>
    <name type="synonym">Epeira ventricosa</name>
    <dbReference type="NCBI Taxonomy" id="182803"/>
    <lineage>
        <taxon>Eukaryota</taxon>
        <taxon>Metazoa</taxon>
        <taxon>Ecdysozoa</taxon>
        <taxon>Arthropoda</taxon>
        <taxon>Chelicerata</taxon>
        <taxon>Arachnida</taxon>
        <taxon>Araneae</taxon>
        <taxon>Araneomorphae</taxon>
        <taxon>Entelegynae</taxon>
        <taxon>Araneoidea</taxon>
        <taxon>Araneidae</taxon>
        <taxon>Araneus</taxon>
    </lineage>
</organism>
<evidence type="ECO:0000313" key="1">
    <source>
        <dbReference type="EMBL" id="GBO17062.1"/>
    </source>
</evidence>
<sequence length="87" mass="10156">MESIAYCPEKNTIWCDLTVEEELRLYAILNGTPIKYADQVVDKKRLPDPLPCLRLKKRRGSLRKSCKYDAQPSGVSRLHFCFIAKYY</sequence>
<reference evidence="1 2" key="1">
    <citation type="journal article" date="2019" name="Sci. Rep.">
        <title>Orb-weaving spider Araneus ventricosus genome elucidates the spidroin gene catalogue.</title>
        <authorList>
            <person name="Kono N."/>
            <person name="Nakamura H."/>
            <person name="Ohtoshi R."/>
            <person name="Moran D.A.P."/>
            <person name="Shinohara A."/>
            <person name="Yoshida Y."/>
            <person name="Fujiwara M."/>
            <person name="Mori M."/>
            <person name="Tomita M."/>
            <person name="Arakawa K."/>
        </authorList>
    </citation>
    <scope>NUCLEOTIDE SEQUENCE [LARGE SCALE GENOMIC DNA]</scope>
</reference>
<dbReference type="Proteomes" id="UP000499080">
    <property type="component" value="Unassembled WGS sequence"/>
</dbReference>
<proteinExistence type="predicted"/>
<protein>
    <submittedName>
        <fullName evidence="1">Uncharacterized protein</fullName>
    </submittedName>
</protein>
<name>A0A4Y2UXR8_ARAVE</name>
<dbReference type="EMBL" id="BGPR01040863">
    <property type="protein sequence ID" value="GBO17062.1"/>
    <property type="molecule type" value="Genomic_DNA"/>
</dbReference>
<accession>A0A4Y2UXR8</accession>
<keyword evidence="2" id="KW-1185">Reference proteome</keyword>
<dbReference type="AlphaFoldDB" id="A0A4Y2UXR8"/>
<comment type="caution">
    <text evidence="1">The sequence shown here is derived from an EMBL/GenBank/DDBJ whole genome shotgun (WGS) entry which is preliminary data.</text>
</comment>
<evidence type="ECO:0000313" key="2">
    <source>
        <dbReference type="Proteomes" id="UP000499080"/>
    </source>
</evidence>
<gene>
    <name evidence="1" type="ORF">AVEN_41549_1</name>
</gene>